<organism evidence="2 3">
    <name type="scientific">Eutrema salsugineum</name>
    <name type="common">Saltwater cress</name>
    <name type="synonym">Sisymbrium salsugineum</name>
    <dbReference type="NCBI Taxonomy" id="72664"/>
    <lineage>
        <taxon>Eukaryota</taxon>
        <taxon>Viridiplantae</taxon>
        <taxon>Streptophyta</taxon>
        <taxon>Embryophyta</taxon>
        <taxon>Tracheophyta</taxon>
        <taxon>Spermatophyta</taxon>
        <taxon>Magnoliopsida</taxon>
        <taxon>eudicotyledons</taxon>
        <taxon>Gunneridae</taxon>
        <taxon>Pentapetalae</taxon>
        <taxon>rosids</taxon>
        <taxon>malvids</taxon>
        <taxon>Brassicales</taxon>
        <taxon>Brassicaceae</taxon>
        <taxon>Eutremeae</taxon>
        <taxon>Eutrema</taxon>
    </lineage>
</organism>
<dbReference type="PANTHER" id="PTHR31111">
    <property type="entry name" value="BNAA05G37150D PROTEIN-RELATED"/>
    <property type="match status" value="1"/>
</dbReference>
<dbReference type="Pfam" id="PF00646">
    <property type="entry name" value="F-box"/>
    <property type="match status" value="1"/>
</dbReference>
<accession>V4KHD2</accession>
<dbReference type="SMART" id="SM00256">
    <property type="entry name" value="FBOX"/>
    <property type="match status" value="1"/>
</dbReference>
<feature type="domain" description="F-box" evidence="1">
    <location>
        <begin position="11"/>
        <end position="49"/>
    </location>
</feature>
<dbReference type="InterPro" id="IPR013187">
    <property type="entry name" value="F-box-assoc_dom_typ3"/>
</dbReference>
<dbReference type="NCBIfam" id="TIGR01640">
    <property type="entry name" value="F_box_assoc_1"/>
    <property type="match status" value="1"/>
</dbReference>
<dbReference type="Pfam" id="PF08268">
    <property type="entry name" value="FBA_3"/>
    <property type="match status" value="1"/>
</dbReference>
<dbReference type="Gramene" id="ESQ30579">
    <property type="protein sequence ID" value="ESQ30579"/>
    <property type="gene ID" value="EUTSA_v10012093mg"/>
</dbReference>
<evidence type="ECO:0000259" key="1">
    <source>
        <dbReference type="SMART" id="SM00256"/>
    </source>
</evidence>
<keyword evidence="3" id="KW-1185">Reference proteome</keyword>
<dbReference type="Proteomes" id="UP000030689">
    <property type="component" value="Unassembled WGS sequence"/>
</dbReference>
<dbReference type="CDD" id="cd22157">
    <property type="entry name" value="F-box_AtFBW1-like"/>
    <property type="match status" value="1"/>
</dbReference>
<dbReference type="KEGG" id="eus:EUTSA_v10012093mg"/>
<dbReference type="OMA" id="PFKSIAR"/>
<sequence>MMSGETNSCSIPTDLVNDILSRLPAKSVARFRCVSKLWSSILLCPYFTELFLTRSSARPRLLFAVEQEGDDWCFFTSPQPKNPDDEELSLEVTADFQMKFPGGNTCLEFCGRASDLIYLCPHISEHDQCIIICKPSTGQFTSLPIPKECNRRSFWRSFLGFDPIGKHFKVLSIGELDADEKRCQYQILTLGTGNDSWRKIHCPLNHFPSSEGICINGVLYYLAEYSAEQRDGTCYMIVCFDVRSEKFKFIYRDFISYRDNTELINYKGKLGVVTWEYDCHTCTMRSLTLCLWVIKDVEEPESSKWSEYVYTIWESQFDGCDVSTFWGNPIVGVTATGEIVISTEDASKPFYVFFFNPERSTVLSVEIQGFRAANHGALQQRSRMVRVFVDHLEDLKFITM</sequence>
<dbReference type="InterPro" id="IPR036047">
    <property type="entry name" value="F-box-like_dom_sf"/>
</dbReference>
<dbReference type="PANTHER" id="PTHR31111:SF130">
    <property type="entry name" value="F-BOX ASSOCIATED UBIQUITINATION EFFECTOR FAMILY PROTEIN"/>
    <property type="match status" value="1"/>
</dbReference>
<evidence type="ECO:0000313" key="3">
    <source>
        <dbReference type="Proteomes" id="UP000030689"/>
    </source>
</evidence>
<proteinExistence type="predicted"/>
<dbReference type="InterPro" id="IPR017451">
    <property type="entry name" value="F-box-assoc_interact_dom"/>
</dbReference>
<dbReference type="SUPFAM" id="SSF81383">
    <property type="entry name" value="F-box domain"/>
    <property type="match status" value="1"/>
</dbReference>
<name>V4KHD2_EUTSA</name>
<evidence type="ECO:0000313" key="2">
    <source>
        <dbReference type="EMBL" id="ESQ30579.1"/>
    </source>
</evidence>
<dbReference type="EMBL" id="KI517809">
    <property type="protein sequence ID" value="ESQ30579.1"/>
    <property type="molecule type" value="Genomic_DNA"/>
</dbReference>
<dbReference type="AlphaFoldDB" id="V4KHD2"/>
<protein>
    <recommendedName>
        <fullName evidence="1">F-box domain-containing protein</fullName>
    </recommendedName>
</protein>
<dbReference type="OrthoDB" id="1036621at2759"/>
<gene>
    <name evidence="2" type="ORF">EUTSA_v10012093mg</name>
</gene>
<reference evidence="2 3" key="1">
    <citation type="journal article" date="2013" name="Front. Plant Sci.">
        <title>The Reference Genome of the Halophytic Plant Eutrema salsugineum.</title>
        <authorList>
            <person name="Yang R."/>
            <person name="Jarvis D.E."/>
            <person name="Chen H."/>
            <person name="Beilstein M.A."/>
            <person name="Grimwood J."/>
            <person name="Jenkins J."/>
            <person name="Shu S."/>
            <person name="Prochnik S."/>
            <person name="Xin M."/>
            <person name="Ma C."/>
            <person name="Schmutz J."/>
            <person name="Wing R.A."/>
            <person name="Mitchell-Olds T."/>
            <person name="Schumaker K.S."/>
            <person name="Wang X."/>
        </authorList>
    </citation>
    <scope>NUCLEOTIDE SEQUENCE [LARGE SCALE GENOMIC DNA]</scope>
</reference>
<dbReference type="STRING" id="72664.V4KHD2"/>
<dbReference type="InterPro" id="IPR001810">
    <property type="entry name" value="F-box_dom"/>
</dbReference>